<protein>
    <submittedName>
        <fullName evidence="1">S-adenosyl-L-methionine-dependent methyltransferase</fullName>
    </submittedName>
</protein>
<keyword evidence="2" id="KW-1185">Reference proteome</keyword>
<dbReference type="InterPro" id="IPR029063">
    <property type="entry name" value="SAM-dependent_MTases_sf"/>
</dbReference>
<sequence length="457" mass="52227">MPNSSYSSYAVLLPPSQTFLRTYLVTFARNRILSALRSGISTGSLDLFESGHEYEHIGDKNAAADCGAAVLVVKDPNFWIRVFLSYDLGFSEAYMAGEFQTPDLKAVSNLYIDNLDNLDHRLASPFYRLMRVRDIFAMFFLRHGLSKSVENVAGYNASNDMYRAFLSEEMMYSCPLWAAEEGGVRGDLEGQRRPRDLEAAQARKIEHILTKARLKPGDRLLEIGTGWGALAIAAAKLGCTVDTITISTEQQQGAQQNVESAGVQNRVHIHLLDYRNLPPSFEKAFDACVSSEMLEAVGAKNMRRYLQQIDWALKDDRASVVLTASTYPESSYTPYQGNDFTRKYHWPNSVLPSPSSLVIDFGKYTPRRFCVESIEAMGQHYPRCLREWGRRFEENWSGQLESSMTRRYPELKNPEKMAMFRRKWAYMFSYMDIAYARWWLGVTCWTLKRPVCDPYCI</sequence>
<reference evidence="1 2" key="1">
    <citation type="journal article" date="2024" name="J Genomics">
        <title>Draft genome sequencing and assembly of Favolaschia claudopus CIRM-BRFM 2984 isolated from oak limbs.</title>
        <authorList>
            <person name="Navarro D."/>
            <person name="Drula E."/>
            <person name="Chaduli D."/>
            <person name="Cazenave R."/>
            <person name="Ahrendt S."/>
            <person name="Wang J."/>
            <person name="Lipzen A."/>
            <person name="Daum C."/>
            <person name="Barry K."/>
            <person name="Grigoriev I.V."/>
            <person name="Favel A."/>
            <person name="Rosso M.N."/>
            <person name="Martin F."/>
        </authorList>
    </citation>
    <scope>NUCLEOTIDE SEQUENCE [LARGE SCALE GENOMIC DNA]</scope>
    <source>
        <strain evidence="1 2">CIRM-BRFM 2984</strain>
    </source>
</reference>
<name>A0AAW0AAL9_9AGAR</name>
<dbReference type="Pfam" id="PF02353">
    <property type="entry name" value="CMAS"/>
    <property type="match status" value="1"/>
</dbReference>
<dbReference type="Gene3D" id="3.40.50.150">
    <property type="entry name" value="Vaccinia Virus protein VP39"/>
    <property type="match status" value="1"/>
</dbReference>
<gene>
    <name evidence="1" type="ORF">R3P38DRAFT_3326342</name>
</gene>
<dbReference type="PANTHER" id="PTHR43667:SF2">
    <property type="entry name" value="FATTY ACID C-METHYL TRANSFERASE"/>
    <property type="match status" value="1"/>
</dbReference>
<dbReference type="AlphaFoldDB" id="A0AAW0AAL9"/>
<accession>A0AAW0AAL9</accession>
<keyword evidence="1" id="KW-0808">Transferase</keyword>
<evidence type="ECO:0000313" key="2">
    <source>
        <dbReference type="Proteomes" id="UP001362999"/>
    </source>
</evidence>
<dbReference type="Proteomes" id="UP001362999">
    <property type="component" value="Unassembled WGS sequence"/>
</dbReference>
<evidence type="ECO:0000313" key="1">
    <source>
        <dbReference type="EMBL" id="KAK7005840.1"/>
    </source>
</evidence>
<comment type="caution">
    <text evidence="1">The sequence shown here is derived from an EMBL/GenBank/DDBJ whole genome shotgun (WGS) entry which is preliminary data.</text>
</comment>
<dbReference type="PANTHER" id="PTHR43667">
    <property type="entry name" value="CYCLOPROPANE-FATTY-ACYL-PHOSPHOLIPID SYNTHASE"/>
    <property type="match status" value="1"/>
</dbReference>
<organism evidence="1 2">
    <name type="scientific">Favolaschia claudopus</name>
    <dbReference type="NCBI Taxonomy" id="2862362"/>
    <lineage>
        <taxon>Eukaryota</taxon>
        <taxon>Fungi</taxon>
        <taxon>Dikarya</taxon>
        <taxon>Basidiomycota</taxon>
        <taxon>Agaricomycotina</taxon>
        <taxon>Agaricomycetes</taxon>
        <taxon>Agaricomycetidae</taxon>
        <taxon>Agaricales</taxon>
        <taxon>Marasmiineae</taxon>
        <taxon>Mycenaceae</taxon>
        <taxon>Favolaschia</taxon>
    </lineage>
</organism>
<dbReference type="CDD" id="cd02440">
    <property type="entry name" value="AdoMet_MTases"/>
    <property type="match status" value="1"/>
</dbReference>
<dbReference type="InterPro" id="IPR050723">
    <property type="entry name" value="CFA/CMAS"/>
</dbReference>
<dbReference type="EMBL" id="JAWWNJ010000077">
    <property type="protein sequence ID" value="KAK7005840.1"/>
    <property type="molecule type" value="Genomic_DNA"/>
</dbReference>
<dbReference type="SUPFAM" id="SSF53335">
    <property type="entry name" value="S-adenosyl-L-methionine-dependent methyltransferases"/>
    <property type="match status" value="1"/>
</dbReference>
<dbReference type="GO" id="GO:0032259">
    <property type="term" value="P:methylation"/>
    <property type="evidence" value="ECO:0007669"/>
    <property type="project" value="UniProtKB-KW"/>
</dbReference>
<proteinExistence type="predicted"/>
<keyword evidence="1" id="KW-0489">Methyltransferase</keyword>
<dbReference type="GO" id="GO:0008168">
    <property type="term" value="F:methyltransferase activity"/>
    <property type="evidence" value="ECO:0007669"/>
    <property type="project" value="UniProtKB-KW"/>
</dbReference>